<sequence>MNLRDPGGGEDILGHGATFAAGGTARALFGHCAPKRCGPAGKRTGGKPSSSLSQRGKSPEVRLTPPKPPVQSLEMRAHYRDRMMTLRSASRGAPTSLRVSMSGRDMSGSERN</sequence>
<dbReference type="EMBL" id="CAQI01000053">
    <property type="protein sequence ID" value="CCQ47897.1"/>
    <property type="molecule type" value="Genomic_DNA"/>
</dbReference>
<feature type="compositionally biased region" description="Polar residues" evidence="1">
    <location>
        <begin position="47"/>
        <end position="56"/>
    </location>
</feature>
<name>A0A024H7M7_9MICC</name>
<gene>
    <name evidence="2" type="ORF">ARTSIC4J27_3894</name>
</gene>
<protein>
    <submittedName>
        <fullName evidence="2">Uncharacterized protein</fullName>
    </submittedName>
</protein>
<keyword evidence="3" id="KW-1185">Reference proteome</keyword>
<evidence type="ECO:0000256" key="1">
    <source>
        <dbReference type="SAM" id="MobiDB-lite"/>
    </source>
</evidence>
<feature type="region of interest" description="Disordered" evidence="1">
    <location>
        <begin position="86"/>
        <end position="112"/>
    </location>
</feature>
<evidence type="ECO:0000313" key="2">
    <source>
        <dbReference type="EMBL" id="CCQ47897.1"/>
    </source>
</evidence>
<reference evidence="3" key="1">
    <citation type="journal article" date="2014" name="Genome Announc.">
        <title>Genome Sequence of Arthrobacter siccitolerans 4J27, a Xeroprotectant-Producing Desiccation-Tolerant Microorganism.</title>
        <authorList>
            <person name="Manzanera M."/>
            <person name="Santa-Cruz-Calvo L."/>
            <person name="Vilchez J.I."/>
            <person name="Garcia-Fontana C."/>
            <person name="Silva-Castro G.A."/>
            <person name="Calvo C."/>
            <person name="Gonzalez-Lopez J."/>
        </authorList>
    </citation>
    <scope>NUCLEOTIDE SEQUENCE [LARGE SCALE GENOMIC DNA]</scope>
    <source>
        <strain evidence="3">4J27</strain>
    </source>
</reference>
<organism evidence="2 3">
    <name type="scientific">Pseudarthrobacter siccitolerans</name>
    <dbReference type="NCBI Taxonomy" id="861266"/>
    <lineage>
        <taxon>Bacteria</taxon>
        <taxon>Bacillati</taxon>
        <taxon>Actinomycetota</taxon>
        <taxon>Actinomycetes</taxon>
        <taxon>Micrococcales</taxon>
        <taxon>Micrococcaceae</taxon>
        <taxon>Pseudarthrobacter</taxon>
    </lineage>
</organism>
<dbReference type="STRING" id="861266.ARTSIC4J27_3894"/>
<feature type="region of interest" description="Disordered" evidence="1">
    <location>
        <begin position="31"/>
        <end position="72"/>
    </location>
</feature>
<proteinExistence type="predicted"/>
<dbReference type="Proteomes" id="UP000035722">
    <property type="component" value="Unassembled WGS sequence"/>
</dbReference>
<accession>A0A024H7M7</accession>
<evidence type="ECO:0000313" key="3">
    <source>
        <dbReference type="Proteomes" id="UP000035722"/>
    </source>
</evidence>
<dbReference type="AlphaFoldDB" id="A0A024H7M7"/>
<comment type="caution">
    <text evidence="2">The sequence shown here is derived from an EMBL/GenBank/DDBJ whole genome shotgun (WGS) entry which is preliminary data.</text>
</comment>